<proteinExistence type="predicted"/>
<organism evidence="1 2">
    <name type="scientific">Rhizobium sullae</name>
    <name type="common">Rhizobium hedysari</name>
    <dbReference type="NCBI Taxonomy" id="50338"/>
    <lineage>
        <taxon>Bacteria</taxon>
        <taxon>Pseudomonadati</taxon>
        <taxon>Pseudomonadota</taxon>
        <taxon>Alphaproteobacteria</taxon>
        <taxon>Hyphomicrobiales</taxon>
        <taxon>Rhizobiaceae</taxon>
        <taxon>Rhizobium/Agrobacterium group</taxon>
        <taxon>Rhizobium</taxon>
    </lineage>
</organism>
<dbReference type="Proteomes" id="UP000232164">
    <property type="component" value="Unassembled WGS sequence"/>
</dbReference>
<protein>
    <submittedName>
        <fullName evidence="1">Uncharacterized protein</fullName>
    </submittedName>
</protein>
<evidence type="ECO:0000313" key="2">
    <source>
        <dbReference type="Proteomes" id="UP000232164"/>
    </source>
</evidence>
<evidence type="ECO:0000313" key="1">
    <source>
        <dbReference type="EMBL" id="PKA42825.1"/>
    </source>
</evidence>
<reference evidence="1 2" key="1">
    <citation type="submission" date="2017-11" db="EMBL/GenBank/DDBJ databases">
        <authorList>
            <person name="Han C.G."/>
        </authorList>
    </citation>
    <scope>NUCLEOTIDE SEQUENCE [LARGE SCALE GENOMIC DNA]</scope>
    <source>
        <strain evidence="1 2">HCNT1</strain>
    </source>
</reference>
<gene>
    <name evidence="1" type="ORF">CWR43_15565</name>
</gene>
<dbReference type="AlphaFoldDB" id="A0A2N0D9P2"/>
<name>A0A2N0D9P2_RHISU</name>
<dbReference type="EMBL" id="PIQN01000009">
    <property type="protein sequence ID" value="PKA42825.1"/>
    <property type="molecule type" value="Genomic_DNA"/>
</dbReference>
<sequence length="94" mass="10250">MTFPVEAKLTVGQEAASEACDKDGRHCTKPCSASASGADQTSDAQCARPAQQVSEIYLGRIIHDFSCRIAREEELLTESSQCRCPFRELVGIRS</sequence>
<reference evidence="1 2" key="2">
    <citation type="submission" date="2017-12" db="EMBL/GenBank/DDBJ databases">
        <title>Genome sequence of Rhizobium sullae HCNT1 isolated from Sulla coronaria nodules and featuring peculiar denitrification phenotypes.</title>
        <authorList>
            <person name="De Diego-Diaz B."/>
            <person name="Treu L."/>
            <person name="Campanaro S."/>
            <person name="Da Silva Duarte V."/>
            <person name="Basaglia M."/>
            <person name="Favaro L."/>
            <person name="Casella S."/>
            <person name="Squartini A."/>
        </authorList>
    </citation>
    <scope>NUCLEOTIDE SEQUENCE [LARGE SCALE GENOMIC DNA]</scope>
    <source>
        <strain evidence="1 2">HCNT1</strain>
    </source>
</reference>
<accession>A0A2N0D9P2</accession>
<comment type="caution">
    <text evidence="1">The sequence shown here is derived from an EMBL/GenBank/DDBJ whole genome shotgun (WGS) entry which is preliminary data.</text>
</comment>